<name>A0A1H8I5Q9_9ACTN</name>
<sequence>MTPPRRRLAIAFAALTLAGLTTACGAVGTAVDCNKVGQEVTAIMTDFNKSLANVATDPKALETAGSEAAEKVKKLAADYDGELASALNDLASGLEGMKIDAKNPTATMDSVQKMQGFTTKITSACAS</sequence>
<dbReference type="RefSeq" id="WP_055509898.1">
    <property type="nucleotide sequence ID" value="NZ_BBZG01000007.1"/>
</dbReference>
<evidence type="ECO:0000313" key="2">
    <source>
        <dbReference type="EMBL" id="SEN63465.1"/>
    </source>
</evidence>
<evidence type="ECO:0000313" key="3">
    <source>
        <dbReference type="Proteomes" id="UP000198953"/>
    </source>
</evidence>
<feature type="signal peptide" evidence="1">
    <location>
        <begin position="1"/>
        <end position="23"/>
    </location>
</feature>
<dbReference type="PROSITE" id="PS51257">
    <property type="entry name" value="PROKAR_LIPOPROTEIN"/>
    <property type="match status" value="1"/>
</dbReference>
<evidence type="ECO:0008006" key="4">
    <source>
        <dbReference type="Google" id="ProtNLM"/>
    </source>
</evidence>
<dbReference type="OrthoDB" id="3542544at2"/>
<keyword evidence="1" id="KW-0732">Signal</keyword>
<dbReference type="STRING" id="46177.SAMN05660976_07965"/>
<dbReference type="Proteomes" id="UP000198953">
    <property type="component" value="Unassembled WGS sequence"/>
</dbReference>
<protein>
    <recommendedName>
        <fullName evidence="4">X-X-X-Leu-X-X-Gly heptad repeat-containing protein</fullName>
    </recommendedName>
</protein>
<gene>
    <name evidence="2" type="ORF">SAMN05660976_07965</name>
</gene>
<dbReference type="EMBL" id="FOBF01000031">
    <property type="protein sequence ID" value="SEN63465.1"/>
    <property type="molecule type" value="Genomic_DNA"/>
</dbReference>
<dbReference type="AlphaFoldDB" id="A0A1H8I5Q9"/>
<evidence type="ECO:0000256" key="1">
    <source>
        <dbReference type="SAM" id="SignalP"/>
    </source>
</evidence>
<reference evidence="2 3" key="1">
    <citation type="submission" date="2016-10" db="EMBL/GenBank/DDBJ databases">
        <authorList>
            <person name="de Groot N.N."/>
        </authorList>
    </citation>
    <scope>NUCLEOTIDE SEQUENCE [LARGE SCALE GENOMIC DNA]</scope>
    <source>
        <strain evidence="2 3">DSM 43357</strain>
    </source>
</reference>
<feature type="chain" id="PRO_5039267458" description="X-X-X-Leu-X-X-Gly heptad repeat-containing protein" evidence="1">
    <location>
        <begin position="24"/>
        <end position="127"/>
    </location>
</feature>
<organism evidence="2 3">
    <name type="scientific">Nonomuraea pusilla</name>
    <dbReference type="NCBI Taxonomy" id="46177"/>
    <lineage>
        <taxon>Bacteria</taxon>
        <taxon>Bacillati</taxon>
        <taxon>Actinomycetota</taxon>
        <taxon>Actinomycetes</taxon>
        <taxon>Streptosporangiales</taxon>
        <taxon>Streptosporangiaceae</taxon>
        <taxon>Nonomuraea</taxon>
    </lineage>
</organism>
<proteinExistence type="predicted"/>
<accession>A0A1H8I5Q9</accession>
<keyword evidence="3" id="KW-1185">Reference proteome</keyword>